<organism evidence="7 8">
    <name type="scientific">Stylosanthes scabra</name>
    <dbReference type="NCBI Taxonomy" id="79078"/>
    <lineage>
        <taxon>Eukaryota</taxon>
        <taxon>Viridiplantae</taxon>
        <taxon>Streptophyta</taxon>
        <taxon>Embryophyta</taxon>
        <taxon>Tracheophyta</taxon>
        <taxon>Spermatophyta</taxon>
        <taxon>Magnoliopsida</taxon>
        <taxon>eudicotyledons</taxon>
        <taxon>Gunneridae</taxon>
        <taxon>Pentapetalae</taxon>
        <taxon>rosids</taxon>
        <taxon>fabids</taxon>
        <taxon>Fabales</taxon>
        <taxon>Fabaceae</taxon>
        <taxon>Papilionoideae</taxon>
        <taxon>50 kb inversion clade</taxon>
        <taxon>dalbergioids sensu lato</taxon>
        <taxon>Dalbergieae</taxon>
        <taxon>Pterocarpus clade</taxon>
        <taxon>Stylosanthes</taxon>
    </lineage>
</organism>
<accession>A0ABU6S852</accession>
<feature type="signal peptide" evidence="5">
    <location>
        <begin position="1"/>
        <end position="24"/>
    </location>
</feature>
<protein>
    <recommendedName>
        <fullName evidence="6">Bowman-Birk serine protease inhibitors family domain-containing protein</fullName>
    </recommendedName>
</protein>
<keyword evidence="8" id="KW-1185">Reference proteome</keyword>
<evidence type="ECO:0000313" key="7">
    <source>
        <dbReference type="EMBL" id="MED6132405.1"/>
    </source>
</evidence>
<comment type="similarity">
    <text evidence="1">Belongs to the Bowman-Birk serine protease inhibitor family.</text>
</comment>
<dbReference type="SUPFAM" id="SSF57247">
    <property type="entry name" value="Bowman-Birk inhibitor, BBI"/>
    <property type="match status" value="1"/>
</dbReference>
<keyword evidence="2" id="KW-0646">Protease inhibitor</keyword>
<dbReference type="Proteomes" id="UP001341840">
    <property type="component" value="Unassembled WGS sequence"/>
</dbReference>
<evidence type="ECO:0000256" key="1">
    <source>
        <dbReference type="ARBA" id="ARBA00008506"/>
    </source>
</evidence>
<gene>
    <name evidence="7" type="ORF">PIB30_018605</name>
</gene>
<evidence type="ECO:0000313" key="8">
    <source>
        <dbReference type="Proteomes" id="UP001341840"/>
    </source>
</evidence>
<feature type="domain" description="Bowman-Birk serine protease inhibitors family" evidence="6">
    <location>
        <begin position="67"/>
        <end position="124"/>
    </location>
</feature>
<feature type="chain" id="PRO_5045883877" description="Bowman-Birk serine protease inhibitors family domain-containing protein" evidence="5">
    <location>
        <begin position="25"/>
        <end position="125"/>
    </location>
</feature>
<name>A0ABU6S852_9FABA</name>
<dbReference type="Gene3D" id="2.10.69.10">
    <property type="entry name" value="Cysteine Protease (Bromelain) Inhibitor, subunit H"/>
    <property type="match status" value="1"/>
</dbReference>
<proteinExistence type="inferred from homology"/>
<dbReference type="SMART" id="SM00269">
    <property type="entry name" value="BowB"/>
    <property type="match status" value="1"/>
</dbReference>
<reference evidence="7 8" key="1">
    <citation type="journal article" date="2023" name="Plants (Basel)">
        <title>Bridging the Gap: Combining Genomics and Transcriptomics Approaches to Understand Stylosanthes scabra, an Orphan Legume from the Brazilian Caatinga.</title>
        <authorList>
            <person name="Ferreira-Neto J.R.C."/>
            <person name="da Silva M.D."/>
            <person name="Binneck E."/>
            <person name="de Melo N.F."/>
            <person name="da Silva R.H."/>
            <person name="de Melo A.L.T.M."/>
            <person name="Pandolfi V."/>
            <person name="Bustamante F.O."/>
            <person name="Brasileiro-Vidal A.C."/>
            <person name="Benko-Iseppon A.M."/>
        </authorList>
    </citation>
    <scope>NUCLEOTIDE SEQUENCE [LARGE SCALE GENOMIC DNA]</scope>
    <source>
        <tissue evidence="7">Leaves</tissue>
    </source>
</reference>
<comment type="caution">
    <text evidence="7">The sequence shown here is derived from an EMBL/GenBank/DDBJ whole genome shotgun (WGS) entry which is preliminary data.</text>
</comment>
<keyword evidence="3" id="KW-0722">Serine protease inhibitor</keyword>
<keyword evidence="4" id="KW-1015">Disulfide bond</keyword>
<evidence type="ECO:0000256" key="2">
    <source>
        <dbReference type="ARBA" id="ARBA00022690"/>
    </source>
</evidence>
<sequence length="125" mass="14075">MMILVRVVLVVFLFINSFSTTIEAAGRGQLELNYIITTKNIFNIDNDDNDVMSFNFLKPSSLSDENCCKACYHHEGLLFNYYLCQDIGKSCHESCKNCICGGYFSSQGCHCIDTDTTKCPIPECK</sequence>
<evidence type="ECO:0000259" key="6">
    <source>
        <dbReference type="SMART" id="SM00269"/>
    </source>
</evidence>
<keyword evidence="5" id="KW-0732">Signal</keyword>
<dbReference type="InterPro" id="IPR000877">
    <property type="entry name" value="Prot_inh_BBI"/>
</dbReference>
<dbReference type="EMBL" id="JASCZI010060471">
    <property type="protein sequence ID" value="MED6132405.1"/>
    <property type="molecule type" value="Genomic_DNA"/>
</dbReference>
<evidence type="ECO:0000256" key="4">
    <source>
        <dbReference type="ARBA" id="ARBA00023157"/>
    </source>
</evidence>
<evidence type="ECO:0000256" key="3">
    <source>
        <dbReference type="ARBA" id="ARBA00022900"/>
    </source>
</evidence>
<dbReference type="InterPro" id="IPR035995">
    <property type="entry name" value="Bowman-Birk_prot_inh"/>
</dbReference>
<evidence type="ECO:0000256" key="5">
    <source>
        <dbReference type="SAM" id="SignalP"/>
    </source>
</evidence>